<evidence type="ECO:0000256" key="1">
    <source>
        <dbReference type="ARBA" id="ARBA00022491"/>
    </source>
</evidence>
<evidence type="ECO:0000256" key="3">
    <source>
        <dbReference type="ARBA" id="ARBA00023163"/>
    </source>
</evidence>
<evidence type="ECO:0000313" key="6">
    <source>
        <dbReference type="Proteomes" id="UP000034462"/>
    </source>
</evidence>
<dbReference type="InterPro" id="IPR021153">
    <property type="entry name" value="HrcA_C"/>
</dbReference>
<keyword evidence="2" id="KW-0805">Transcription regulation</keyword>
<dbReference type="SUPFAM" id="SSF55781">
    <property type="entry name" value="GAF domain-like"/>
    <property type="match status" value="1"/>
</dbReference>
<feature type="domain" description="Heat-inducible transcription repressor HrcA C-terminal" evidence="4">
    <location>
        <begin position="77"/>
        <end position="165"/>
    </location>
</feature>
<dbReference type="Proteomes" id="UP000034462">
    <property type="component" value="Unassembled WGS sequence"/>
</dbReference>
<evidence type="ECO:0000256" key="2">
    <source>
        <dbReference type="ARBA" id="ARBA00023015"/>
    </source>
</evidence>
<gene>
    <name evidence="5" type="ORF">UY25_C0002G0020</name>
</gene>
<sequence>MQFVWCFPNGRKTFSGKPFLTEEGYLEQPHTSSGRVPTDRGYRLFVDEGLEKYADEEGAGEDSDFSDLALAYYRDILWKEGWEAVLRAPEFAQNEVLLNFTKFLTDVEQNIKRAKRGKPLEIYIGKENPFSNIGDFSMIVCECDFARGQQGFVAIVGPKRMPYYRNVGLIHSFVDLWEKRLRLKR</sequence>
<accession>A0A837ISH5</accession>
<keyword evidence="1" id="KW-0678">Repressor</keyword>
<dbReference type="EMBL" id="LCPH01000002">
    <property type="protein sequence ID" value="KKU93296.1"/>
    <property type="molecule type" value="Genomic_DNA"/>
</dbReference>
<dbReference type="InterPro" id="IPR002571">
    <property type="entry name" value="HrcA"/>
</dbReference>
<dbReference type="GO" id="GO:0003677">
    <property type="term" value="F:DNA binding"/>
    <property type="evidence" value="ECO:0007669"/>
    <property type="project" value="InterPro"/>
</dbReference>
<dbReference type="InterPro" id="IPR029016">
    <property type="entry name" value="GAF-like_dom_sf"/>
</dbReference>
<comment type="caution">
    <text evidence="5">The sequence shown here is derived from an EMBL/GenBank/DDBJ whole genome shotgun (WGS) entry which is preliminary data.</text>
</comment>
<dbReference type="PANTHER" id="PTHR34824">
    <property type="entry name" value="HEAT-INDUCIBLE TRANSCRIPTION REPRESSOR HRCA"/>
    <property type="match status" value="1"/>
</dbReference>
<evidence type="ECO:0000259" key="4">
    <source>
        <dbReference type="Pfam" id="PF01628"/>
    </source>
</evidence>
<reference evidence="5 6" key="1">
    <citation type="journal article" date="2015" name="Nature">
        <title>rRNA introns, odd ribosomes, and small enigmatic genomes across a large radiation of phyla.</title>
        <authorList>
            <person name="Brown C.T."/>
            <person name="Hug L.A."/>
            <person name="Thomas B.C."/>
            <person name="Sharon I."/>
            <person name="Castelle C.J."/>
            <person name="Singh A."/>
            <person name="Wilkins M.J."/>
            <person name="Williams K.H."/>
            <person name="Banfield J.F."/>
        </authorList>
    </citation>
    <scope>NUCLEOTIDE SEQUENCE [LARGE SCALE GENOMIC DNA]</scope>
</reference>
<evidence type="ECO:0000313" key="5">
    <source>
        <dbReference type="EMBL" id="KKU93296.1"/>
    </source>
</evidence>
<dbReference type="GO" id="GO:0045892">
    <property type="term" value="P:negative regulation of DNA-templated transcription"/>
    <property type="evidence" value="ECO:0007669"/>
    <property type="project" value="TreeGrafter"/>
</dbReference>
<dbReference type="AlphaFoldDB" id="A0A837ISH5"/>
<name>A0A837ISH5_9BACT</name>
<dbReference type="Gene3D" id="3.30.450.40">
    <property type="match status" value="1"/>
</dbReference>
<dbReference type="Pfam" id="PF01628">
    <property type="entry name" value="HrcA"/>
    <property type="match status" value="1"/>
</dbReference>
<dbReference type="PANTHER" id="PTHR34824:SF1">
    <property type="entry name" value="HEAT-INDUCIBLE TRANSCRIPTION REPRESSOR HRCA"/>
    <property type="match status" value="1"/>
</dbReference>
<dbReference type="InterPro" id="IPR036388">
    <property type="entry name" value="WH-like_DNA-bd_sf"/>
</dbReference>
<proteinExistence type="predicted"/>
<keyword evidence="3" id="KW-0804">Transcription</keyword>
<organism evidence="5 6">
    <name type="scientific">Candidatus Yanofskybacteria bacterium GW2011_GWC1_48_11</name>
    <dbReference type="NCBI Taxonomy" id="1619027"/>
    <lineage>
        <taxon>Bacteria</taxon>
        <taxon>Candidatus Yanofskyibacteriota</taxon>
    </lineage>
</organism>
<protein>
    <submittedName>
        <fullName evidence="5">Transcriptional regulator of heat shock protein</fullName>
    </submittedName>
</protein>
<dbReference type="Gene3D" id="1.10.10.10">
    <property type="entry name" value="Winged helix-like DNA-binding domain superfamily/Winged helix DNA-binding domain"/>
    <property type="match status" value="1"/>
</dbReference>
<keyword evidence="5" id="KW-0346">Stress response</keyword>